<keyword evidence="3" id="KW-1185">Reference proteome</keyword>
<evidence type="ECO:0000313" key="2">
    <source>
        <dbReference type="EnsemblPlants" id="ORUFI04G27980.3"/>
    </source>
</evidence>
<reference evidence="3" key="1">
    <citation type="submission" date="2013-06" db="EMBL/GenBank/DDBJ databases">
        <authorList>
            <person name="Zhao Q."/>
        </authorList>
    </citation>
    <scope>NUCLEOTIDE SEQUENCE</scope>
    <source>
        <strain evidence="3">cv. W1943</strain>
    </source>
</reference>
<evidence type="ECO:0000313" key="3">
    <source>
        <dbReference type="Proteomes" id="UP000008022"/>
    </source>
</evidence>
<name>A0A0E0PEH2_ORYRU</name>
<dbReference type="AlphaFoldDB" id="A0A0E0PEH2"/>
<feature type="region of interest" description="Disordered" evidence="1">
    <location>
        <begin position="1"/>
        <end position="22"/>
    </location>
</feature>
<evidence type="ECO:0000256" key="1">
    <source>
        <dbReference type="SAM" id="MobiDB-lite"/>
    </source>
</evidence>
<accession>A0A0E0PEH2</accession>
<dbReference type="EnsemblPlants" id="ORUFI04G27980.3">
    <property type="protein sequence ID" value="ORUFI04G27980.3"/>
    <property type="gene ID" value="ORUFI04G27980"/>
</dbReference>
<organism evidence="2 3">
    <name type="scientific">Oryza rufipogon</name>
    <name type="common">Brownbeard rice</name>
    <name type="synonym">Asian wild rice</name>
    <dbReference type="NCBI Taxonomy" id="4529"/>
    <lineage>
        <taxon>Eukaryota</taxon>
        <taxon>Viridiplantae</taxon>
        <taxon>Streptophyta</taxon>
        <taxon>Embryophyta</taxon>
        <taxon>Tracheophyta</taxon>
        <taxon>Spermatophyta</taxon>
        <taxon>Magnoliopsida</taxon>
        <taxon>Liliopsida</taxon>
        <taxon>Poales</taxon>
        <taxon>Poaceae</taxon>
        <taxon>BOP clade</taxon>
        <taxon>Oryzoideae</taxon>
        <taxon>Oryzeae</taxon>
        <taxon>Oryzinae</taxon>
        <taxon>Oryza</taxon>
    </lineage>
</organism>
<dbReference type="Proteomes" id="UP000008022">
    <property type="component" value="Unassembled WGS sequence"/>
</dbReference>
<dbReference type="Gramene" id="ORUFI04G27980.3">
    <property type="protein sequence ID" value="ORUFI04G27980.3"/>
    <property type="gene ID" value="ORUFI04G27980"/>
</dbReference>
<sequence>MVYGNDRVGCSTKNTRGDPHEEQIEGCAANPYRDVVLLLAEPSALPPSTSRHPLVVVLSASASLPNFVAFFFGIKVDSVAHC</sequence>
<protein>
    <submittedName>
        <fullName evidence="2">Uncharacterized protein</fullName>
    </submittedName>
</protein>
<reference evidence="2" key="2">
    <citation type="submission" date="2015-06" db="UniProtKB">
        <authorList>
            <consortium name="EnsemblPlants"/>
        </authorList>
    </citation>
    <scope>IDENTIFICATION</scope>
</reference>
<dbReference type="HOGENOM" id="CLU_2562395_0_0_1"/>
<proteinExistence type="predicted"/>